<keyword evidence="1" id="KW-0472">Membrane</keyword>
<proteinExistence type="predicted"/>
<dbReference type="GO" id="GO:0016020">
    <property type="term" value="C:membrane"/>
    <property type="evidence" value="ECO:0007669"/>
    <property type="project" value="InterPro"/>
</dbReference>
<evidence type="ECO:0000313" key="3">
    <source>
        <dbReference type="EMBL" id="SUS08484.1"/>
    </source>
</evidence>
<dbReference type="SUPFAM" id="SSF81342">
    <property type="entry name" value="Transmembrane di-heme cytochromes"/>
    <property type="match status" value="1"/>
</dbReference>
<dbReference type="InterPro" id="IPR016174">
    <property type="entry name" value="Di-haem_cyt_TM"/>
</dbReference>
<feature type="transmembrane region" description="Helical" evidence="1">
    <location>
        <begin position="21"/>
        <end position="39"/>
    </location>
</feature>
<feature type="transmembrane region" description="Helical" evidence="1">
    <location>
        <begin position="150"/>
        <end position="169"/>
    </location>
</feature>
<dbReference type="EMBL" id="UIDG01000280">
    <property type="protein sequence ID" value="SUS06948.1"/>
    <property type="molecule type" value="Genomic_DNA"/>
</dbReference>
<name>A0A380TFL5_9ZZZZ</name>
<evidence type="ECO:0000256" key="1">
    <source>
        <dbReference type="SAM" id="Phobius"/>
    </source>
</evidence>
<feature type="transmembrane region" description="Helical" evidence="1">
    <location>
        <begin position="51"/>
        <end position="70"/>
    </location>
</feature>
<gene>
    <name evidence="2" type="ORF">DF3PB_3500005</name>
    <name evidence="3" type="ORF">DF3PB_70031</name>
</gene>
<dbReference type="EMBL" id="UIDG01000623">
    <property type="protein sequence ID" value="SUS08484.1"/>
    <property type="molecule type" value="Genomic_DNA"/>
</dbReference>
<sequence length="187" mass="19956">MTTTEKAATPVRRKPKAIEFTILYGWHAVISGAFIVAYFSGDEDTYAMHQFAGYLVLAAIGIRVIAAVFAPQGSPLRIRRPTLAPLAAWLAALAAGNRARIGGPPSLPRRPFFALMAAALLISIGATAASGAAADFLPFIEHLHEALGELALWIVLGHVGSVFVLNALPKLWRRAAGSRLCPTDERC</sequence>
<protein>
    <submittedName>
        <fullName evidence="2">Cytochrome b</fullName>
    </submittedName>
</protein>
<organism evidence="2">
    <name type="scientific">metagenome</name>
    <dbReference type="NCBI Taxonomy" id="256318"/>
    <lineage>
        <taxon>unclassified sequences</taxon>
        <taxon>metagenomes</taxon>
    </lineage>
</organism>
<dbReference type="AlphaFoldDB" id="A0A380TFL5"/>
<reference evidence="2" key="1">
    <citation type="submission" date="2018-07" db="EMBL/GenBank/DDBJ databases">
        <authorList>
            <person name="Quirk P.G."/>
            <person name="Krulwich T.A."/>
        </authorList>
    </citation>
    <scope>NUCLEOTIDE SEQUENCE</scope>
</reference>
<feature type="transmembrane region" description="Helical" evidence="1">
    <location>
        <begin position="112"/>
        <end position="130"/>
    </location>
</feature>
<keyword evidence="1" id="KW-0812">Transmembrane</keyword>
<accession>A0A380TFL5</accession>
<dbReference type="GO" id="GO:0022904">
    <property type="term" value="P:respiratory electron transport chain"/>
    <property type="evidence" value="ECO:0007669"/>
    <property type="project" value="InterPro"/>
</dbReference>
<evidence type="ECO:0000313" key="2">
    <source>
        <dbReference type="EMBL" id="SUS06948.1"/>
    </source>
</evidence>
<keyword evidence="1" id="KW-1133">Transmembrane helix</keyword>